<keyword evidence="8" id="KW-0472">Membrane</keyword>
<dbReference type="HAMAP" id="MF_01161">
    <property type="entry name" value="tRNA_Ile_lys_synt"/>
    <property type="match status" value="1"/>
</dbReference>
<organism evidence="10 11">
    <name type="scientific">Cyclostephanos tholiformis</name>
    <dbReference type="NCBI Taxonomy" id="382380"/>
    <lineage>
        <taxon>Eukaryota</taxon>
        <taxon>Sar</taxon>
        <taxon>Stramenopiles</taxon>
        <taxon>Ochrophyta</taxon>
        <taxon>Bacillariophyta</taxon>
        <taxon>Coscinodiscophyceae</taxon>
        <taxon>Thalassiosirophycidae</taxon>
        <taxon>Stephanodiscales</taxon>
        <taxon>Stephanodiscaceae</taxon>
        <taxon>Cyclostephanos</taxon>
    </lineage>
</organism>
<dbReference type="CDD" id="cd01992">
    <property type="entry name" value="TilS_N"/>
    <property type="match status" value="1"/>
</dbReference>
<dbReference type="EC" id="6.3.4.19" evidence="1"/>
<dbReference type="InterPro" id="IPR011990">
    <property type="entry name" value="TPR-like_helical_dom_sf"/>
</dbReference>
<dbReference type="Gene3D" id="1.20.58.320">
    <property type="entry name" value="TPR-like"/>
    <property type="match status" value="1"/>
</dbReference>
<keyword evidence="2" id="KW-0436">Ligase</keyword>
<keyword evidence="4" id="KW-0547">Nucleotide-binding</keyword>
<feature type="transmembrane region" description="Helical" evidence="8">
    <location>
        <begin position="35"/>
        <end position="54"/>
    </location>
</feature>
<keyword evidence="5" id="KW-0067">ATP-binding</keyword>
<evidence type="ECO:0000256" key="4">
    <source>
        <dbReference type="ARBA" id="ARBA00022741"/>
    </source>
</evidence>
<comment type="caution">
    <text evidence="10">The sequence shown here is derived from an EMBL/GenBank/DDBJ whole genome shotgun (WGS) entry which is preliminary data.</text>
</comment>
<dbReference type="InterPro" id="IPR010323">
    <property type="entry name" value="DUF924"/>
</dbReference>
<evidence type="ECO:0000313" key="10">
    <source>
        <dbReference type="EMBL" id="KAL3811234.1"/>
    </source>
</evidence>
<gene>
    <name evidence="10" type="ORF">ACHAXA_008993</name>
</gene>
<dbReference type="EMBL" id="JALLPB020000273">
    <property type="protein sequence ID" value="KAL3811234.1"/>
    <property type="molecule type" value="Genomic_DNA"/>
</dbReference>
<dbReference type="Pfam" id="PF01171">
    <property type="entry name" value="ATP_bind_3"/>
    <property type="match status" value="1"/>
</dbReference>
<keyword evidence="11" id="KW-1185">Reference proteome</keyword>
<protein>
    <recommendedName>
        <fullName evidence="1">tRNA(Ile)-lysidine synthetase</fullName>
        <ecNumber evidence="1">6.3.4.19</ecNumber>
    </recommendedName>
</protein>
<dbReference type="InterPro" id="IPR012795">
    <property type="entry name" value="tRNA_Ile_lys_synt_N"/>
</dbReference>
<feature type="non-terminal residue" evidence="10">
    <location>
        <position position="1"/>
    </location>
</feature>
<keyword evidence="3" id="KW-0819">tRNA processing</keyword>
<dbReference type="Pfam" id="PF06041">
    <property type="entry name" value="DUF924"/>
    <property type="match status" value="1"/>
</dbReference>
<reference evidence="10 11" key="1">
    <citation type="submission" date="2024-10" db="EMBL/GenBank/DDBJ databases">
        <title>Updated reference genomes for cyclostephanoid diatoms.</title>
        <authorList>
            <person name="Roberts W.R."/>
            <person name="Alverson A.J."/>
        </authorList>
    </citation>
    <scope>NUCLEOTIDE SEQUENCE [LARGE SCALE GENOMIC DNA]</scope>
    <source>
        <strain evidence="10 11">AJA228-03</strain>
    </source>
</reference>
<accession>A0ABD3RE49</accession>
<proteinExistence type="inferred from homology"/>
<dbReference type="AlphaFoldDB" id="A0ABD3RE49"/>
<feature type="domain" description="tRNA(Ile)-lysidine/2-thiocytidine synthase N-terminal" evidence="9">
    <location>
        <begin position="489"/>
        <end position="674"/>
    </location>
</feature>
<keyword evidence="8" id="KW-1133">Transmembrane helix</keyword>
<feature type="region of interest" description="Disordered" evidence="7">
    <location>
        <begin position="1"/>
        <end position="22"/>
    </location>
</feature>
<dbReference type="InterPro" id="IPR012094">
    <property type="entry name" value="tRNA_Ile_lys_synt"/>
</dbReference>
<evidence type="ECO:0000256" key="6">
    <source>
        <dbReference type="ARBA" id="ARBA00048539"/>
    </source>
</evidence>
<evidence type="ECO:0000313" key="11">
    <source>
        <dbReference type="Proteomes" id="UP001530377"/>
    </source>
</evidence>
<dbReference type="GO" id="GO:0032267">
    <property type="term" value="F:tRNA(Ile)-lysidine synthase activity"/>
    <property type="evidence" value="ECO:0007669"/>
    <property type="project" value="UniProtKB-EC"/>
</dbReference>
<dbReference type="Gene3D" id="3.40.50.620">
    <property type="entry name" value="HUPs"/>
    <property type="match status" value="1"/>
</dbReference>
<evidence type="ECO:0000256" key="3">
    <source>
        <dbReference type="ARBA" id="ARBA00022694"/>
    </source>
</evidence>
<evidence type="ECO:0000256" key="8">
    <source>
        <dbReference type="SAM" id="Phobius"/>
    </source>
</evidence>
<evidence type="ECO:0000256" key="7">
    <source>
        <dbReference type="SAM" id="MobiDB-lite"/>
    </source>
</evidence>
<dbReference type="InterPro" id="IPR011063">
    <property type="entry name" value="TilS/TtcA_N"/>
</dbReference>
<dbReference type="PANTHER" id="PTHR43033:SF3">
    <property type="entry name" value="TRNA(ILE)-LYSIDINE SYNTHETASE"/>
    <property type="match status" value="1"/>
</dbReference>
<name>A0ABD3RE49_9STRA</name>
<dbReference type="InterPro" id="IPR014729">
    <property type="entry name" value="Rossmann-like_a/b/a_fold"/>
</dbReference>
<dbReference type="SUPFAM" id="SSF48452">
    <property type="entry name" value="TPR-like"/>
    <property type="match status" value="1"/>
</dbReference>
<evidence type="ECO:0000256" key="2">
    <source>
        <dbReference type="ARBA" id="ARBA00022598"/>
    </source>
</evidence>
<dbReference type="GO" id="GO:0005524">
    <property type="term" value="F:ATP binding"/>
    <property type="evidence" value="ECO:0007669"/>
    <property type="project" value="UniProtKB-KW"/>
</dbReference>
<evidence type="ECO:0000256" key="5">
    <source>
        <dbReference type="ARBA" id="ARBA00022840"/>
    </source>
</evidence>
<dbReference type="Proteomes" id="UP001530377">
    <property type="component" value="Unassembled WGS sequence"/>
</dbReference>
<evidence type="ECO:0000256" key="1">
    <source>
        <dbReference type="ARBA" id="ARBA00013267"/>
    </source>
</evidence>
<dbReference type="PANTHER" id="PTHR43033">
    <property type="entry name" value="TRNA(ILE)-LYSIDINE SYNTHASE-RELATED"/>
    <property type="match status" value="1"/>
</dbReference>
<dbReference type="GO" id="GO:0008033">
    <property type="term" value="P:tRNA processing"/>
    <property type="evidence" value="ECO:0007669"/>
    <property type="project" value="UniProtKB-KW"/>
</dbReference>
<dbReference type="NCBIfam" id="TIGR02432">
    <property type="entry name" value="lysidine_TilS_N"/>
    <property type="match status" value="1"/>
</dbReference>
<sequence length="978" mass="109553">KHSTSNSRKIMTARSPYAPLRRQSSSLSKASNNSFGVGGAAGCLSFLWFSLRFWRRILLISHRNVNGKDGDGDTEDSNVIRRRRSPAMFRWLAAIVGGKQSIMGRITIAVLKVTREILFRLIGAANIILTGDPTPLLYWKTNGSIVASVEGSLTEQMKIATDGHGGVRMIDVETIKRDRQRINHVLMYWFGQTSPDGAQKSLWMIASSSAELLNRVDADIAGKFTSLITLLSSTCSTVAGIYDENNTLSRWTGSVELFGWQGKMAAIIALDQMSRHIHRHNEMLIRDGKFHAHLVIPQQKQLDSMAYDIAKRMQHEHKTEFTTGMIPLPMRIFAIMPLRHASTVLDLSIVQEDVEAASALHDEMDRMIRRFRKATNRRMAALQDEVRREGRLGVSCVGDGEETVTAEDDQQILECSPFEADMSNACDHIVVKTMCDFLRKWNILQINNAHFKIANEPSSFRRSKGILSTSSRHNNSSSTAVSTQVPTAIVSLSGGVDSMVIASSLAYLRDTIASRSSTSRDAILRIVAIHIDYANRPESAAEAIYVEKYCHKLGAEFVCRKIGEVTRGVTARDDYERIAREIRFDLYRQCCAEASNGTNEHGIGIMLGHHRGDLRENVISNAHKGCGPLDLSGMTSVSRNDGVYLFRPLLSMEKSHIYDYSHKFGVPYFKDTTPHWSTRGKLRNRLLPLLDEIYGEGSLNNLCSLAEESDAARALVQETITNPFMQQIKRYPMGITFETSQWKDFGLFFWKFVLRQAVHSAGLGMFSDKSVETFLDRVSAKNVREGWLQCRKDYAVFLRKDGLVYVFYPRSFPFNNGQPVEPYDKSIKFLGYGLEHSIEVGPWIISSEIINTSDEVAQKLLNTKALTCMDDLMNGNLQYYLNVPISSVTTMPVPLAMVAGFTKPTRPAAWKGSDLKIERTLPLFGVDPSVIFKTDISGPQEHEKKVVVRVHLYLDSQKTNISMATNAPSLTVSTSKNL</sequence>
<keyword evidence="8" id="KW-0812">Transmembrane</keyword>
<comment type="catalytic activity">
    <reaction evidence="6">
        <text>cytidine(34) in tRNA(Ile2) + L-lysine + ATP = lysidine(34) in tRNA(Ile2) + AMP + diphosphate + H(+)</text>
        <dbReference type="Rhea" id="RHEA:43744"/>
        <dbReference type="Rhea" id="RHEA-COMP:10625"/>
        <dbReference type="Rhea" id="RHEA-COMP:10670"/>
        <dbReference type="ChEBI" id="CHEBI:15378"/>
        <dbReference type="ChEBI" id="CHEBI:30616"/>
        <dbReference type="ChEBI" id="CHEBI:32551"/>
        <dbReference type="ChEBI" id="CHEBI:33019"/>
        <dbReference type="ChEBI" id="CHEBI:82748"/>
        <dbReference type="ChEBI" id="CHEBI:83665"/>
        <dbReference type="ChEBI" id="CHEBI:456215"/>
        <dbReference type="EC" id="6.3.4.19"/>
    </reaction>
</comment>
<dbReference type="SUPFAM" id="SSF52402">
    <property type="entry name" value="Adenine nucleotide alpha hydrolases-like"/>
    <property type="match status" value="1"/>
</dbReference>
<evidence type="ECO:0000259" key="9">
    <source>
        <dbReference type="Pfam" id="PF01171"/>
    </source>
</evidence>